<dbReference type="Proteomes" id="UP001195483">
    <property type="component" value="Unassembled WGS sequence"/>
</dbReference>
<feature type="region of interest" description="Disordered" evidence="2">
    <location>
        <begin position="989"/>
        <end position="1059"/>
    </location>
</feature>
<feature type="region of interest" description="Disordered" evidence="2">
    <location>
        <begin position="359"/>
        <end position="474"/>
    </location>
</feature>
<feature type="compositionally biased region" description="Basic residues" evidence="2">
    <location>
        <begin position="1023"/>
        <end position="1033"/>
    </location>
</feature>
<accession>A0AAE0VI58</accession>
<feature type="compositionally biased region" description="Basic and acidic residues" evidence="2">
    <location>
        <begin position="402"/>
        <end position="426"/>
    </location>
</feature>
<evidence type="ECO:0000313" key="4">
    <source>
        <dbReference type="Proteomes" id="UP001195483"/>
    </source>
</evidence>
<reference evidence="3" key="3">
    <citation type="submission" date="2023-05" db="EMBL/GenBank/DDBJ databases">
        <authorList>
            <person name="Smith C.H."/>
        </authorList>
    </citation>
    <scope>NUCLEOTIDE SEQUENCE</scope>
    <source>
        <strain evidence="3">CHS0354</strain>
        <tissue evidence="3">Mantle</tissue>
    </source>
</reference>
<feature type="compositionally biased region" description="Basic and acidic residues" evidence="2">
    <location>
        <begin position="1004"/>
        <end position="1018"/>
    </location>
</feature>
<keyword evidence="4" id="KW-1185">Reference proteome</keyword>
<evidence type="ECO:0000256" key="1">
    <source>
        <dbReference type="ARBA" id="ARBA00010560"/>
    </source>
</evidence>
<evidence type="ECO:0000256" key="2">
    <source>
        <dbReference type="SAM" id="MobiDB-lite"/>
    </source>
</evidence>
<feature type="compositionally biased region" description="Low complexity" evidence="2">
    <location>
        <begin position="359"/>
        <end position="369"/>
    </location>
</feature>
<feature type="region of interest" description="Disordered" evidence="2">
    <location>
        <begin position="55"/>
        <end position="272"/>
    </location>
</feature>
<organism evidence="3 4">
    <name type="scientific">Potamilus streckersoni</name>
    <dbReference type="NCBI Taxonomy" id="2493646"/>
    <lineage>
        <taxon>Eukaryota</taxon>
        <taxon>Metazoa</taxon>
        <taxon>Spiralia</taxon>
        <taxon>Lophotrochozoa</taxon>
        <taxon>Mollusca</taxon>
        <taxon>Bivalvia</taxon>
        <taxon>Autobranchia</taxon>
        <taxon>Heteroconchia</taxon>
        <taxon>Palaeoheterodonta</taxon>
        <taxon>Unionida</taxon>
        <taxon>Unionoidea</taxon>
        <taxon>Unionidae</taxon>
        <taxon>Ambleminae</taxon>
        <taxon>Lampsilini</taxon>
        <taxon>Potamilus</taxon>
    </lineage>
</organism>
<feature type="compositionally biased region" description="Basic residues" evidence="2">
    <location>
        <begin position="199"/>
        <end position="216"/>
    </location>
</feature>
<feature type="region of interest" description="Disordered" evidence="2">
    <location>
        <begin position="1529"/>
        <end position="1549"/>
    </location>
</feature>
<feature type="compositionally biased region" description="Basic and acidic residues" evidence="2">
    <location>
        <begin position="132"/>
        <end position="141"/>
    </location>
</feature>
<feature type="compositionally biased region" description="Low complexity" evidence="2">
    <location>
        <begin position="1535"/>
        <end position="1549"/>
    </location>
</feature>
<protein>
    <recommendedName>
        <fullName evidence="5">Round spermatid basic protein 1-like protein</fullName>
    </recommendedName>
</protein>
<dbReference type="EMBL" id="JAEAOA010002081">
    <property type="protein sequence ID" value="KAK3578774.1"/>
    <property type="molecule type" value="Genomic_DNA"/>
</dbReference>
<evidence type="ECO:0000313" key="3">
    <source>
        <dbReference type="EMBL" id="KAK3578774.1"/>
    </source>
</evidence>
<reference evidence="3" key="1">
    <citation type="journal article" date="2021" name="Genome Biol. Evol.">
        <title>A High-Quality Reference Genome for a Parasitic Bivalve with Doubly Uniparental Inheritance (Bivalvia: Unionida).</title>
        <authorList>
            <person name="Smith C.H."/>
        </authorList>
    </citation>
    <scope>NUCLEOTIDE SEQUENCE</scope>
    <source>
        <strain evidence="3">CHS0354</strain>
    </source>
</reference>
<feature type="compositionally biased region" description="Basic and acidic residues" evidence="2">
    <location>
        <begin position="76"/>
        <end position="89"/>
    </location>
</feature>
<dbReference type="PANTHER" id="PTHR13354">
    <property type="entry name" value="ROUND SPERMATID BASIC PROTEIN 1"/>
    <property type="match status" value="1"/>
</dbReference>
<feature type="compositionally biased region" description="Polar residues" evidence="2">
    <location>
        <begin position="442"/>
        <end position="474"/>
    </location>
</feature>
<dbReference type="PANTHER" id="PTHR13354:SF11">
    <property type="entry name" value="LYSINE-SPECIFIC DEMETHYLASE 9"/>
    <property type="match status" value="1"/>
</dbReference>
<feature type="compositionally biased region" description="Basic and acidic residues" evidence="2">
    <location>
        <begin position="217"/>
        <end position="235"/>
    </location>
</feature>
<name>A0AAE0VI58_9BIVA</name>
<comment type="similarity">
    <text evidence="1">Belongs to the round spermatid basic protein 1 family.</text>
</comment>
<evidence type="ECO:0008006" key="5">
    <source>
        <dbReference type="Google" id="ProtNLM"/>
    </source>
</evidence>
<feature type="compositionally biased region" description="Polar residues" evidence="2">
    <location>
        <begin position="989"/>
        <end position="1003"/>
    </location>
</feature>
<sequence length="1549" mass="173353">MADLNASGVSVEEVVGNIFDIMNKQEKPNVESKAENKIASVSNDVTTKDIDPMQQDLQNLPGLNPVTKKISHVRRTATDSKLDGSEAKRPKLSVTPSPTLPDPCSSPEIGKRRRVQHDYRRLSSSGYLDDYESSKERRFSSESETTNSPSPSKLKPGLSTSPNQRGNAGEIDTTPRVRLTLKLPKQDLDLSVEAEKKHRETHKKHKKESREHRHHSKDIVPNDEKNGHSSSKSETDSTGAAKHHHHHKHHHHKHKHKHKDSFPSDQPTAHTAKDGKLEDEHFVGENRLSPQKHGFSSNGIAHSPHKHITAESNNISTPHKISHESVILALPQKTVTERLCTPSPQKKISCNLFHPSSLTSSGNLTSLHSPVKTTSDEHSRSNKKHVSSCTNQGNDISSHKILSSEKLHKESQAHTATEKATSDNRSADASSGSLTESKKTEMVNTSSLYNDQQSGSDSTRPPTDKQQVTVSSPNTDIFKIHSRKKILSNCGVQVNLKRRTDCKAVQVSFSDSEQKNKQVKKQQRMAYVQQNMSSPSKHTATNRIDDSYGDVHADKLLLSERKDNCMIDGITLAASLDMNFRSSRLLSDTSFLAKYKYRNLLHVERYSNGGALVCHSFQDEVSQLSKSELQEFVKEYFEFVYGESSEGVSHCVMGIVHNGAEYMPDLVDYFASKHGNMIVKAGVLGKSDIETTTMEQWRDQVQKTYQNGTFRSGPLLQISLVGTAHEEVGDYFPEFLDILEDSPFLKEVMPWGSLSSIKMASRNNSNDGPILWARPGEQLVPTADMPKSPFKRKRGMNELKNLQYLPRASEPRETLVEDRTRCHADHVGHGPDRRTTAAVGVLKAVDFGQKQENKRIVKDVVCFHAGNFLQLVDKLQLDLHEPPVSQCVTWVEDAKLNQLQRDGIRFARIQLRDDDIYFIPRNVVHQFKTLSAVTSIAWHIRLKQYYPELLFENSRDELEVKTESEKDIETSFGDATKSTEKLKRDMTSPVQIIKSETNTPSTSEKIDTSTPVKKDHLGYGHHSSGKHKHSNKHGRSDLHKQHKKEHRSVHSNREKSEFHAVKAKSGTFKKSKIRIDERVGKVGQEKNIQAHSVKSERDDRHFSQCLKPASESHLMVTEMEPKVTLESGPEKKLCHDKTDSYVNPISEKEPTTITQPSINLPDSFSQCSTLPDGQGTVQMTTDQGAQGTVQMTADQGAANIAFSEHKMIKSEQCLEFQAGMNIAKENPSHIQHYQKELDPNIFNDAESEKVTVMPSVQSDGVLLRQTHPKDQEALWQVQNNAADKESISGDDVSLKQMHLQCEDDLRQAHRSYVENNIDQRQVNDFVKTQELATDIFTERCVIADISAEKTKEEGRLFSHFATKATEGSDCLSFQQRDITGLESLELTAAGSEVVTTEQIQYNSVRSSGQTFEMVSHERYDSYTLLIDVSSETGVQQVNELCMAQNTIPAREDVGYTNDLIEGPTDNVYENADAVQPKVSMNSEQSFSGKSSQCAEVCVLHQDEDTSNDTVRVPECTIMGDSVPVCSTLGQEHGISSLPDSPSSSYQHKT</sequence>
<feature type="compositionally biased region" description="Basic residues" evidence="2">
    <location>
        <begin position="241"/>
        <end position="259"/>
    </location>
</feature>
<feature type="compositionally biased region" description="Polar residues" evidence="2">
    <location>
        <begin position="387"/>
        <end position="396"/>
    </location>
</feature>
<proteinExistence type="inferred from homology"/>
<feature type="compositionally biased region" description="Basic residues" evidence="2">
    <location>
        <begin position="1040"/>
        <end position="1050"/>
    </location>
</feature>
<reference evidence="3" key="2">
    <citation type="journal article" date="2021" name="Genome Biol. Evol.">
        <title>Developing a high-quality reference genome for a parasitic bivalve with doubly uniparental inheritance (Bivalvia: Unionida).</title>
        <authorList>
            <person name="Smith C.H."/>
        </authorList>
    </citation>
    <scope>NUCLEOTIDE SEQUENCE</scope>
    <source>
        <strain evidence="3">CHS0354</strain>
        <tissue evidence="3">Mantle</tissue>
    </source>
</reference>
<dbReference type="InterPro" id="IPR026306">
    <property type="entry name" value="RSBN1/Dpy-2/CEP530"/>
</dbReference>
<gene>
    <name evidence="3" type="ORF">CHS0354_035681</name>
</gene>
<feature type="compositionally biased region" description="Low complexity" evidence="2">
    <location>
        <begin position="142"/>
        <end position="162"/>
    </location>
</feature>
<feature type="compositionally biased region" description="Basic and acidic residues" evidence="2">
    <location>
        <begin position="184"/>
        <end position="198"/>
    </location>
</feature>
<comment type="caution">
    <text evidence="3">The sequence shown here is derived from an EMBL/GenBank/DDBJ whole genome shotgun (WGS) entry which is preliminary data.</text>
</comment>
<dbReference type="GO" id="GO:0005634">
    <property type="term" value="C:nucleus"/>
    <property type="evidence" value="ECO:0007669"/>
    <property type="project" value="InterPro"/>
</dbReference>